<evidence type="ECO:0000313" key="2">
    <source>
        <dbReference type="Proteomes" id="UP001163321"/>
    </source>
</evidence>
<keyword evidence="2" id="KW-1185">Reference proteome</keyword>
<reference evidence="1 2" key="1">
    <citation type="journal article" date="2022" name="bioRxiv">
        <title>The genome of the oomycete Peronosclerospora sorghi, a cosmopolitan pathogen of maize and sorghum, is inflated with dispersed pseudogenes.</title>
        <authorList>
            <person name="Fletcher K."/>
            <person name="Martin F."/>
            <person name="Isakeit T."/>
            <person name="Cavanaugh K."/>
            <person name="Magill C."/>
            <person name="Michelmore R."/>
        </authorList>
    </citation>
    <scope>NUCLEOTIDE SEQUENCE [LARGE SCALE GENOMIC DNA]</scope>
    <source>
        <strain evidence="1">P6</strain>
    </source>
</reference>
<sequence>MTSVVMTSWILRTRKLLHLKNCWYVTKGKLVPLLVAEIVRCPKSVELTVDDNLQYWYELSRGFILDPQSWNPSLLSHEPVQLKCSMNDTGHETKIDRVHGQRLAKRLDTQDHVQQLERQHDKIHIFFIERPSRERFI</sequence>
<organism evidence="1 2">
    <name type="scientific">Peronosclerospora sorghi</name>
    <dbReference type="NCBI Taxonomy" id="230839"/>
    <lineage>
        <taxon>Eukaryota</taxon>
        <taxon>Sar</taxon>
        <taxon>Stramenopiles</taxon>
        <taxon>Oomycota</taxon>
        <taxon>Peronosporomycetes</taxon>
        <taxon>Peronosporales</taxon>
        <taxon>Peronosporaceae</taxon>
        <taxon>Peronosclerospora</taxon>
    </lineage>
</organism>
<evidence type="ECO:0000313" key="1">
    <source>
        <dbReference type="EMBL" id="KAI9907398.1"/>
    </source>
</evidence>
<accession>A0ACC0VNV1</accession>
<proteinExistence type="predicted"/>
<dbReference type="EMBL" id="CM047587">
    <property type="protein sequence ID" value="KAI9907398.1"/>
    <property type="molecule type" value="Genomic_DNA"/>
</dbReference>
<gene>
    <name evidence="1" type="ORF">PsorP6_003625</name>
</gene>
<protein>
    <submittedName>
        <fullName evidence="1">Uncharacterized protein</fullName>
    </submittedName>
</protein>
<dbReference type="Proteomes" id="UP001163321">
    <property type="component" value="Chromosome 8"/>
</dbReference>
<comment type="caution">
    <text evidence="1">The sequence shown here is derived from an EMBL/GenBank/DDBJ whole genome shotgun (WGS) entry which is preliminary data.</text>
</comment>
<name>A0ACC0VNV1_9STRA</name>